<evidence type="ECO:0000313" key="2">
    <source>
        <dbReference type="Proteomes" id="UP000023152"/>
    </source>
</evidence>
<dbReference type="Proteomes" id="UP000023152">
    <property type="component" value="Unassembled WGS sequence"/>
</dbReference>
<proteinExistence type="predicted"/>
<comment type="caution">
    <text evidence="1">The sequence shown here is derived from an EMBL/GenBank/DDBJ whole genome shotgun (WGS) entry which is preliminary data.</text>
</comment>
<feature type="non-terminal residue" evidence="1">
    <location>
        <position position="153"/>
    </location>
</feature>
<reference evidence="1 2" key="1">
    <citation type="journal article" date="2013" name="Curr. Biol.">
        <title>The Genome of the Foraminiferan Reticulomyxa filosa.</title>
        <authorList>
            <person name="Glockner G."/>
            <person name="Hulsmann N."/>
            <person name="Schleicher M."/>
            <person name="Noegel A.A."/>
            <person name="Eichinger L."/>
            <person name="Gallinger C."/>
            <person name="Pawlowski J."/>
            <person name="Sierra R."/>
            <person name="Euteneuer U."/>
            <person name="Pillet L."/>
            <person name="Moustafa A."/>
            <person name="Platzer M."/>
            <person name="Groth M."/>
            <person name="Szafranski K."/>
            <person name="Schliwa M."/>
        </authorList>
    </citation>
    <scope>NUCLEOTIDE SEQUENCE [LARGE SCALE GENOMIC DNA]</scope>
</reference>
<keyword evidence="2" id="KW-1185">Reference proteome</keyword>
<feature type="non-terminal residue" evidence="1">
    <location>
        <position position="1"/>
    </location>
</feature>
<organism evidence="1 2">
    <name type="scientific">Reticulomyxa filosa</name>
    <dbReference type="NCBI Taxonomy" id="46433"/>
    <lineage>
        <taxon>Eukaryota</taxon>
        <taxon>Sar</taxon>
        <taxon>Rhizaria</taxon>
        <taxon>Retaria</taxon>
        <taxon>Foraminifera</taxon>
        <taxon>Monothalamids</taxon>
        <taxon>Reticulomyxidae</taxon>
        <taxon>Reticulomyxa</taxon>
    </lineage>
</organism>
<dbReference type="EMBL" id="ASPP01050659">
    <property type="protein sequence ID" value="ETN97141.1"/>
    <property type="molecule type" value="Genomic_DNA"/>
</dbReference>
<dbReference type="AlphaFoldDB" id="X6L7Y8"/>
<gene>
    <name evidence="1" type="ORF">RFI_40390</name>
</gene>
<sequence length="153" mass="17662">PDDVKLNGHCVVQLNHSQTNPNETHLLSFGGQDEKKIKQTFSMKYKSVWEINDHNNNQSDSKFENQSFNTWIRHDQDTNIGIFEDYLIGVRGLIGGINNNLLFITYCPENIEVIDLKTMKSLNGIKDDIIPREEHKYGIQCHCFVPLTINNEK</sequence>
<name>X6L7Y8_RETFI</name>
<evidence type="ECO:0000313" key="1">
    <source>
        <dbReference type="EMBL" id="ETN97141.1"/>
    </source>
</evidence>
<protein>
    <submittedName>
        <fullName evidence="1">Uncharacterized protein</fullName>
    </submittedName>
</protein>
<accession>X6L7Y8</accession>